<protein>
    <recommendedName>
        <fullName evidence="2">Organic solvent tolerance-like N-terminal domain-containing protein</fullName>
    </recommendedName>
</protein>
<accession>A0A382L2K3</accession>
<feature type="non-terminal residue" evidence="1">
    <location>
        <position position="1"/>
    </location>
</feature>
<proteinExistence type="predicted"/>
<dbReference type="Gene3D" id="3.10.450.190">
    <property type="match status" value="1"/>
</dbReference>
<evidence type="ECO:0000313" key="1">
    <source>
        <dbReference type="EMBL" id="SVC30976.1"/>
    </source>
</evidence>
<dbReference type="AlphaFoldDB" id="A0A382L2K3"/>
<evidence type="ECO:0008006" key="2">
    <source>
        <dbReference type="Google" id="ProtNLM"/>
    </source>
</evidence>
<sequence>SAKYPYNHVHESEAGHIHEIDDTPGGERLMQQHSTGTFQEIHPDGSKMVKVIGDNYEIIAGKSSILVVGDANITYDGNVRELVKGDYALEVEGNYSQNIHGEHEIKIGKNRAEQILGNYAFNIDRAIKARVGEDVDYTILGNETRSIGGSYDLSVTKDLSMGSLEGDIFAFAETDFQISTASGIVSMKAGDKLDMRSAKAMTIKTETTCNITSTGEATIVGSKINLNP</sequence>
<dbReference type="SUPFAM" id="SSF69349">
    <property type="entry name" value="Phage fibre proteins"/>
    <property type="match status" value="1"/>
</dbReference>
<reference evidence="1" key="1">
    <citation type="submission" date="2018-05" db="EMBL/GenBank/DDBJ databases">
        <authorList>
            <person name="Lanie J.A."/>
            <person name="Ng W.-L."/>
            <person name="Kazmierczak K.M."/>
            <person name="Andrzejewski T.M."/>
            <person name="Davidsen T.M."/>
            <person name="Wayne K.J."/>
            <person name="Tettelin H."/>
            <person name="Glass J.I."/>
            <person name="Rusch D."/>
            <person name="Podicherti R."/>
            <person name="Tsui H.-C.T."/>
            <person name="Winkler M.E."/>
        </authorList>
    </citation>
    <scope>NUCLEOTIDE SEQUENCE</scope>
</reference>
<gene>
    <name evidence="1" type="ORF">METZ01_LOCUS283830</name>
</gene>
<dbReference type="EMBL" id="UINC01084378">
    <property type="protein sequence ID" value="SVC30976.1"/>
    <property type="molecule type" value="Genomic_DNA"/>
</dbReference>
<organism evidence="1">
    <name type="scientific">marine metagenome</name>
    <dbReference type="NCBI Taxonomy" id="408172"/>
    <lineage>
        <taxon>unclassified sequences</taxon>
        <taxon>metagenomes</taxon>
        <taxon>ecological metagenomes</taxon>
    </lineage>
</organism>
<name>A0A382L2K3_9ZZZZ</name>